<dbReference type="SUPFAM" id="SSF51905">
    <property type="entry name" value="FAD/NAD(P)-binding domain"/>
    <property type="match status" value="1"/>
</dbReference>
<dbReference type="InterPro" id="IPR050816">
    <property type="entry name" value="Flavin-dep_Halogenase_NPB"/>
</dbReference>
<dbReference type="Proteomes" id="UP001221142">
    <property type="component" value="Unassembled WGS sequence"/>
</dbReference>
<keyword evidence="8" id="KW-1185">Reference proteome</keyword>
<sequence length="553" mass="60501">MASAASNSNVAPYNSLSCGRKQHPAVHPTPSMIPPNKAQVLVVGGGPAGSYAPTALVREGHEVILLEADKFPRYHVGESLLPSMRNYLDFIGAAEEFANYGFVVKPGAAFQLVHGVPNTWVDFGAAHGPLFKTWNVIRSEMDDLLLKHAAKQGVAVFQETRVNNLEFTGDPASSRPIAANWTNKLGDTGNIKFDWLVDASGRTGMMSTKYLKNRHVRESLRNIAVWGYWTGVKRHGVGTPQEGSPWFEALTDETGWSWTIPLHDGTTSIGFVMHQKHSIAKKANKSSLLEHYLDQLQYAPGVRKLLGEDGKMIGGSVKTASDYSYYASSYSGDHYRIVGDAANFIDPFFSSGVHVAVMSGLSAAATICASIRSDVSEELAQTWHDSKLGIAHTRFLFVVLGAYQQMQLQEHPILSDVNEENFDEAFRMFRPVILGLADNSPALTDARITTMMSHFSHMFDPHIDEAHVNSVRARYGPDLIKMTSSVLGAEKIEELAGDDENARRVLKKTDGFKVFGKDLHATSMERDPIRGYVVNVRRGQLGLQAAGAPGAGS</sequence>
<dbReference type="PANTHER" id="PTHR43747:SF5">
    <property type="entry name" value="FAD-BINDING DOMAIN-CONTAINING PROTEIN"/>
    <property type="match status" value="1"/>
</dbReference>
<evidence type="ECO:0000256" key="2">
    <source>
        <dbReference type="ARBA" id="ARBA00022630"/>
    </source>
</evidence>
<dbReference type="InterPro" id="IPR036188">
    <property type="entry name" value="FAD/NAD-bd_sf"/>
</dbReference>
<comment type="caution">
    <text evidence="7">The sequence shown here is derived from an EMBL/GenBank/DDBJ whole genome shotgun (WGS) entry which is preliminary data.</text>
</comment>
<keyword evidence="4" id="KW-0560">Oxidoreductase</keyword>
<dbReference type="EMBL" id="JARKIF010000018">
    <property type="protein sequence ID" value="KAJ7619691.1"/>
    <property type="molecule type" value="Genomic_DNA"/>
</dbReference>
<evidence type="ECO:0000256" key="1">
    <source>
        <dbReference type="ARBA" id="ARBA00005706"/>
    </source>
</evidence>
<proteinExistence type="inferred from homology"/>
<name>A0AAD7FH56_9AGAR</name>
<keyword evidence="2" id="KW-0285">Flavoprotein</keyword>
<reference evidence="7" key="1">
    <citation type="submission" date="2023-03" db="EMBL/GenBank/DDBJ databases">
        <title>Massive genome expansion in bonnet fungi (Mycena s.s.) driven by repeated elements and novel gene families across ecological guilds.</title>
        <authorList>
            <consortium name="Lawrence Berkeley National Laboratory"/>
            <person name="Harder C.B."/>
            <person name="Miyauchi S."/>
            <person name="Viragh M."/>
            <person name="Kuo A."/>
            <person name="Thoen E."/>
            <person name="Andreopoulos B."/>
            <person name="Lu D."/>
            <person name="Skrede I."/>
            <person name="Drula E."/>
            <person name="Henrissat B."/>
            <person name="Morin E."/>
            <person name="Kohler A."/>
            <person name="Barry K."/>
            <person name="LaButti K."/>
            <person name="Morin E."/>
            <person name="Salamov A."/>
            <person name="Lipzen A."/>
            <person name="Mereny Z."/>
            <person name="Hegedus B."/>
            <person name="Baldrian P."/>
            <person name="Stursova M."/>
            <person name="Weitz H."/>
            <person name="Taylor A."/>
            <person name="Grigoriev I.V."/>
            <person name="Nagy L.G."/>
            <person name="Martin F."/>
            <person name="Kauserud H."/>
        </authorList>
    </citation>
    <scope>NUCLEOTIDE SEQUENCE</scope>
    <source>
        <strain evidence="7">9284</strain>
    </source>
</reference>
<evidence type="ECO:0000256" key="3">
    <source>
        <dbReference type="ARBA" id="ARBA00022827"/>
    </source>
</evidence>
<accession>A0AAD7FH56</accession>
<evidence type="ECO:0000259" key="6">
    <source>
        <dbReference type="Pfam" id="PF01494"/>
    </source>
</evidence>
<organism evidence="7 8">
    <name type="scientific">Roridomyces roridus</name>
    <dbReference type="NCBI Taxonomy" id="1738132"/>
    <lineage>
        <taxon>Eukaryota</taxon>
        <taxon>Fungi</taxon>
        <taxon>Dikarya</taxon>
        <taxon>Basidiomycota</taxon>
        <taxon>Agaricomycotina</taxon>
        <taxon>Agaricomycetes</taxon>
        <taxon>Agaricomycetidae</taxon>
        <taxon>Agaricales</taxon>
        <taxon>Marasmiineae</taxon>
        <taxon>Mycenaceae</taxon>
        <taxon>Roridomyces</taxon>
    </lineage>
</organism>
<dbReference type="InterPro" id="IPR002938">
    <property type="entry name" value="FAD-bd"/>
</dbReference>
<dbReference type="PRINTS" id="PR00420">
    <property type="entry name" value="RNGMNOXGNASE"/>
</dbReference>
<comment type="similarity">
    <text evidence="1">Belongs to the flavin-dependent halogenase family.</text>
</comment>
<keyword evidence="3" id="KW-0274">FAD</keyword>
<evidence type="ECO:0000313" key="8">
    <source>
        <dbReference type="Proteomes" id="UP001221142"/>
    </source>
</evidence>
<evidence type="ECO:0000256" key="4">
    <source>
        <dbReference type="ARBA" id="ARBA00023002"/>
    </source>
</evidence>
<feature type="domain" description="FAD-binding" evidence="6">
    <location>
        <begin position="38"/>
        <end position="389"/>
    </location>
</feature>
<gene>
    <name evidence="7" type="ORF">FB45DRAFT_931426</name>
</gene>
<dbReference type="PANTHER" id="PTHR43747">
    <property type="entry name" value="FAD-BINDING PROTEIN"/>
    <property type="match status" value="1"/>
</dbReference>
<dbReference type="GO" id="GO:0071949">
    <property type="term" value="F:FAD binding"/>
    <property type="evidence" value="ECO:0007669"/>
    <property type="project" value="InterPro"/>
</dbReference>
<dbReference type="GO" id="GO:0044550">
    <property type="term" value="P:secondary metabolite biosynthetic process"/>
    <property type="evidence" value="ECO:0007669"/>
    <property type="project" value="UniProtKB-ARBA"/>
</dbReference>
<protein>
    <recommendedName>
        <fullName evidence="6">FAD-binding domain-containing protein</fullName>
    </recommendedName>
</protein>
<evidence type="ECO:0000256" key="5">
    <source>
        <dbReference type="ARBA" id="ARBA00049364"/>
    </source>
</evidence>
<dbReference type="GO" id="GO:0140907">
    <property type="term" value="F:flavin-dependent halogenase activity"/>
    <property type="evidence" value="ECO:0007669"/>
    <property type="project" value="UniProtKB-ARBA"/>
</dbReference>
<comment type="catalytic activity">
    <reaction evidence="5">
        <text>melleolide F + FADH2 + chloride + O2 = 6'-chloromelleolide F + FAD + 2 H2O + H(+)</text>
        <dbReference type="Rhea" id="RHEA:67160"/>
        <dbReference type="ChEBI" id="CHEBI:15377"/>
        <dbReference type="ChEBI" id="CHEBI:15378"/>
        <dbReference type="ChEBI" id="CHEBI:15379"/>
        <dbReference type="ChEBI" id="CHEBI:17996"/>
        <dbReference type="ChEBI" id="CHEBI:57692"/>
        <dbReference type="ChEBI" id="CHEBI:58307"/>
        <dbReference type="ChEBI" id="CHEBI:167712"/>
        <dbReference type="ChEBI" id="CHEBI:167713"/>
    </reaction>
    <physiologicalReaction direction="left-to-right" evidence="5">
        <dbReference type="Rhea" id="RHEA:67161"/>
    </physiologicalReaction>
</comment>
<dbReference type="AlphaFoldDB" id="A0AAD7FH56"/>
<dbReference type="Gene3D" id="3.50.50.60">
    <property type="entry name" value="FAD/NAD(P)-binding domain"/>
    <property type="match status" value="1"/>
</dbReference>
<evidence type="ECO:0000313" key="7">
    <source>
        <dbReference type="EMBL" id="KAJ7619691.1"/>
    </source>
</evidence>
<dbReference type="Pfam" id="PF01494">
    <property type="entry name" value="FAD_binding_3"/>
    <property type="match status" value="1"/>
</dbReference>